<dbReference type="EMBL" id="SLXO01000005">
    <property type="protein sequence ID" value="TCP34561.1"/>
    <property type="molecule type" value="Genomic_DNA"/>
</dbReference>
<evidence type="ECO:0000256" key="7">
    <source>
        <dbReference type="ARBA" id="ARBA00023136"/>
    </source>
</evidence>
<dbReference type="GO" id="GO:0005886">
    <property type="term" value="C:plasma membrane"/>
    <property type="evidence" value="ECO:0007669"/>
    <property type="project" value="UniProtKB-SubCell"/>
</dbReference>
<feature type="transmembrane region" description="Helical" evidence="8">
    <location>
        <begin position="206"/>
        <end position="227"/>
    </location>
</feature>
<name>A0A4R2PK20_RHOSA</name>
<feature type="transmembrane region" description="Helical" evidence="8">
    <location>
        <begin position="292"/>
        <end position="313"/>
    </location>
</feature>
<comment type="caution">
    <text evidence="9">The sequence shown here is derived from an EMBL/GenBank/DDBJ whole genome shotgun (WGS) entry which is preliminary data.</text>
</comment>
<dbReference type="InterPro" id="IPR000522">
    <property type="entry name" value="ABC_transptr_permease_BtuC"/>
</dbReference>
<evidence type="ECO:0000256" key="8">
    <source>
        <dbReference type="SAM" id="Phobius"/>
    </source>
</evidence>
<keyword evidence="3" id="KW-0813">Transport</keyword>
<evidence type="ECO:0000256" key="2">
    <source>
        <dbReference type="ARBA" id="ARBA00007935"/>
    </source>
</evidence>
<keyword evidence="5 8" id="KW-0812">Transmembrane</keyword>
<dbReference type="OrthoDB" id="9811975at2"/>
<evidence type="ECO:0000313" key="10">
    <source>
        <dbReference type="Proteomes" id="UP000295399"/>
    </source>
</evidence>
<keyword evidence="6 8" id="KW-1133">Transmembrane helix</keyword>
<protein>
    <submittedName>
        <fullName evidence="9">Iron complex transport system permease protein</fullName>
    </submittedName>
</protein>
<keyword evidence="10" id="KW-1185">Reference proteome</keyword>
<dbReference type="RefSeq" id="WP_132708483.1">
    <property type="nucleotide sequence ID" value="NZ_JACIGF010000005.1"/>
</dbReference>
<dbReference type="FunFam" id="1.10.3470.10:FF:000001">
    <property type="entry name" value="Vitamin B12 ABC transporter permease BtuC"/>
    <property type="match status" value="1"/>
</dbReference>
<dbReference type="PANTHER" id="PTHR30472">
    <property type="entry name" value="FERRIC ENTEROBACTIN TRANSPORT SYSTEM PERMEASE PROTEIN"/>
    <property type="match status" value="1"/>
</dbReference>
<dbReference type="SUPFAM" id="SSF81345">
    <property type="entry name" value="ABC transporter involved in vitamin B12 uptake, BtuC"/>
    <property type="match status" value="1"/>
</dbReference>
<feature type="transmembrane region" description="Helical" evidence="8">
    <location>
        <begin position="129"/>
        <end position="150"/>
    </location>
</feature>
<keyword evidence="7 8" id="KW-0472">Membrane</keyword>
<feature type="transmembrane region" description="Helical" evidence="8">
    <location>
        <begin position="319"/>
        <end position="338"/>
    </location>
</feature>
<dbReference type="GO" id="GO:0022857">
    <property type="term" value="F:transmembrane transporter activity"/>
    <property type="evidence" value="ECO:0007669"/>
    <property type="project" value="InterPro"/>
</dbReference>
<dbReference type="PANTHER" id="PTHR30472:SF25">
    <property type="entry name" value="ABC TRANSPORTER PERMEASE PROTEIN MJ0876-RELATED"/>
    <property type="match status" value="1"/>
</dbReference>
<reference evidence="9 10" key="1">
    <citation type="submission" date="2019-03" db="EMBL/GenBank/DDBJ databases">
        <title>Genomic Encyclopedia of Type Strains, Phase IV (KMG-IV): sequencing the most valuable type-strain genomes for metagenomic binning, comparative biology and taxonomic classification.</title>
        <authorList>
            <person name="Goeker M."/>
        </authorList>
    </citation>
    <scope>NUCLEOTIDE SEQUENCE [LARGE SCALE GENOMIC DNA]</scope>
    <source>
        <strain evidence="9 10">DSM 2132</strain>
    </source>
</reference>
<evidence type="ECO:0000313" key="9">
    <source>
        <dbReference type="EMBL" id="TCP34561.1"/>
    </source>
</evidence>
<feature type="transmembrane region" description="Helical" evidence="8">
    <location>
        <begin position="75"/>
        <end position="95"/>
    </location>
</feature>
<organism evidence="9 10">
    <name type="scientific">Rhodothalassium salexigens DSM 2132</name>
    <dbReference type="NCBI Taxonomy" id="1188247"/>
    <lineage>
        <taxon>Bacteria</taxon>
        <taxon>Pseudomonadati</taxon>
        <taxon>Pseudomonadota</taxon>
        <taxon>Alphaproteobacteria</taxon>
        <taxon>Rhodothalassiales</taxon>
        <taxon>Rhodothalassiaceae</taxon>
        <taxon>Rhodothalassium</taxon>
    </lineage>
</organism>
<feature type="transmembrane region" description="Helical" evidence="8">
    <location>
        <begin position="247"/>
        <end position="280"/>
    </location>
</feature>
<comment type="subcellular location">
    <subcellularLocation>
        <location evidence="1">Cell membrane</location>
        <topology evidence="1">Multi-pass membrane protein</topology>
    </subcellularLocation>
</comment>
<feature type="transmembrane region" description="Helical" evidence="8">
    <location>
        <begin position="20"/>
        <end position="42"/>
    </location>
</feature>
<dbReference type="Gene3D" id="1.10.3470.10">
    <property type="entry name" value="ABC transporter involved in vitamin B12 uptake, BtuC"/>
    <property type="match status" value="1"/>
</dbReference>
<keyword evidence="4" id="KW-1003">Cell membrane</keyword>
<feature type="transmembrane region" description="Helical" evidence="8">
    <location>
        <begin position="157"/>
        <end position="177"/>
    </location>
</feature>
<feature type="transmembrane region" description="Helical" evidence="8">
    <location>
        <begin position="102"/>
        <end position="123"/>
    </location>
</feature>
<evidence type="ECO:0000256" key="1">
    <source>
        <dbReference type="ARBA" id="ARBA00004651"/>
    </source>
</evidence>
<evidence type="ECO:0000256" key="5">
    <source>
        <dbReference type="ARBA" id="ARBA00022692"/>
    </source>
</evidence>
<dbReference type="InParanoid" id="A0A4R2PK20"/>
<dbReference type="InterPro" id="IPR037294">
    <property type="entry name" value="ABC_BtuC-like"/>
</dbReference>
<sequence length="345" mass="34639">MSVSVSASASAAAPAARPLWPLHLGLGGLILVLFALSLQFGYVDVAPGRVVAAAFGIGDDKLVTIVQDLRLPRTLLALMIGAAMGMSGAVLQGLLRNPLAEPGVLGVTSAAGLGAIVAIYFGLSKMLPYAVPVSAMIGAGVATATLYAIVAAGRSGLTLILAGVAISGLCVALQSLAMNLSPNPWAVNEMVFWLLGSVKDRSFTDVALVAPFIALGTVVLVTAGRALNALTLGEDAALSLGVSLSRVRLAAVVGTSLAVGASVAVAGGIGFIGLVVPHLLRPAVGHLPSRLLVPSALGGAALLLAADMAVRLIQEGPELHLGVVTSLLGAPFFLYLILKTKTGLS</sequence>
<comment type="similarity">
    <text evidence="2">Belongs to the binding-protein-dependent transport system permease family. FecCD subfamily.</text>
</comment>
<accession>A0A4R2PK20</accession>
<dbReference type="Proteomes" id="UP000295399">
    <property type="component" value="Unassembled WGS sequence"/>
</dbReference>
<dbReference type="CDD" id="cd06550">
    <property type="entry name" value="TM_ABC_iron-siderophores_like"/>
    <property type="match status" value="1"/>
</dbReference>
<dbReference type="Pfam" id="PF01032">
    <property type="entry name" value="FecCD"/>
    <property type="match status" value="1"/>
</dbReference>
<evidence type="ECO:0000256" key="4">
    <source>
        <dbReference type="ARBA" id="ARBA00022475"/>
    </source>
</evidence>
<evidence type="ECO:0000256" key="6">
    <source>
        <dbReference type="ARBA" id="ARBA00022989"/>
    </source>
</evidence>
<dbReference type="AlphaFoldDB" id="A0A4R2PK20"/>
<proteinExistence type="inferred from homology"/>
<evidence type="ECO:0000256" key="3">
    <source>
        <dbReference type="ARBA" id="ARBA00022448"/>
    </source>
</evidence>
<gene>
    <name evidence="9" type="ORF">EV659_105191</name>
</gene>